<keyword evidence="1" id="KW-0812">Transmembrane</keyword>
<name>A0A1M4WLV3_9FIRM</name>
<protein>
    <submittedName>
        <fullName evidence="2">Protease prsW family protein</fullName>
    </submittedName>
</protein>
<keyword evidence="1" id="KW-0472">Membrane</keyword>
<dbReference type="Proteomes" id="UP000184404">
    <property type="component" value="Unassembled WGS sequence"/>
</dbReference>
<dbReference type="OrthoDB" id="1667400at2"/>
<dbReference type="EMBL" id="FQUG01000004">
    <property type="protein sequence ID" value="SHE81942.1"/>
    <property type="molecule type" value="Genomic_DNA"/>
</dbReference>
<dbReference type="InterPro" id="IPR026898">
    <property type="entry name" value="PrsW"/>
</dbReference>
<organism evidence="2 3">
    <name type="scientific">Schwartzia succinivorans DSM 10502</name>
    <dbReference type="NCBI Taxonomy" id="1123243"/>
    <lineage>
        <taxon>Bacteria</taxon>
        <taxon>Bacillati</taxon>
        <taxon>Bacillota</taxon>
        <taxon>Negativicutes</taxon>
        <taxon>Selenomonadales</taxon>
        <taxon>Selenomonadaceae</taxon>
        <taxon>Schwartzia</taxon>
    </lineage>
</organism>
<feature type="transmembrane region" description="Helical" evidence="1">
    <location>
        <begin position="138"/>
        <end position="162"/>
    </location>
</feature>
<dbReference type="PANTHER" id="PTHR36844">
    <property type="entry name" value="PROTEASE PRSW"/>
    <property type="match status" value="1"/>
</dbReference>
<dbReference type="AlphaFoldDB" id="A0A1M4WLV3"/>
<feature type="transmembrane region" description="Helical" evidence="1">
    <location>
        <begin position="34"/>
        <end position="59"/>
    </location>
</feature>
<feature type="transmembrane region" description="Helical" evidence="1">
    <location>
        <begin position="109"/>
        <end position="126"/>
    </location>
</feature>
<proteinExistence type="predicted"/>
<keyword evidence="2" id="KW-0645">Protease</keyword>
<keyword evidence="2" id="KW-0378">Hydrolase</keyword>
<dbReference type="PANTHER" id="PTHR36844:SF1">
    <property type="entry name" value="PROTEASE PRSW"/>
    <property type="match status" value="1"/>
</dbReference>
<evidence type="ECO:0000313" key="2">
    <source>
        <dbReference type="EMBL" id="SHE81942.1"/>
    </source>
</evidence>
<accession>A0A1M4WLV3</accession>
<keyword evidence="1" id="KW-1133">Transmembrane helix</keyword>
<feature type="transmembrane region" description="Helical" evidence="1">
    <location>
        <begin position="79"/>
        <end position="102"/>
    </location>
</feature>
<feature type="transmembrane region" description="Helical" evidence="1">
    <location>
        <begin position="6"/>
        <end position="22"/>
    </location>
</feature>
<feature type="transmembrane region" description="Helical" evidence="1">
    <location>
        <begin position="211"/>
        <end position="232"/>
    </location>
</feature>
<feature type="transmembrane region" description="Helical" evidence="1">
    <location>
        <begin position="174"/>
        <end position="191"/>
    </location>
</feature>
<dbReference type="GO" id="GO:0006508">
    <property type="term" value="P:proteolysis"/>
    <property type="evidence" value="ECO:0007669"/>
    <property type="project" value="UniProtKB-KW"/>
</dbReference>
<evidence type="ECO:0000313" key="3">
    <source>
        <dbReference type="Proteomes" id="UP000184404"/>
    </source>
</evidence>
<dbReference type="RefSeq" id="WP_072935330.1">
    <property type="nucleotide sequence ID" value="NZ_FQUG01000004.1"/>
</dbReference>
<evidence type="ECO:0000256" key="1">
    <source>
        <dbReference type="SAM" id="Phobius"/>
    </source>
</evidence>
<sequence length="247" mass="27054">MGIIAFFISLIVLGILYRRMIARGVPEPIGRMQAVVPVLLGVVSAPLSFIFTLTCGYFLSTNGYTPADHSLITQSVVSAFLFAGLTEELAKFLMILASSAIFSRTVRNVYEYTLIGAAVGMGFTLPEEILYGSDLLGLLFRIDFIAGHMIFGILMTYFLGMAKYKKLTAQGSPTREYVLALLVPMLMHTLYDTFTANNKFLTDADENIQMIGAGMGIVVALAAFVIQIVILVKHKKNAEKLCSLRLS</sequence>
<gene>
    <name evidence="2" type="ORF">SAMN02745190_01266</name>
</gene>
<reference evidence="2 3" key="1">
    <citation type="submission" date="2016-11" db="EMBL/GenBank/DDBJ databases">
        <authorList>
            <person name="Jaros S."/>
            <person name="Januszkiewicz K."/>
            <person name="Wedrychowicz H."/>
        </authorList>
    </citation>
    <scope>NUCLEOTIDE SEQUENCE [LARGE SCALE GENOMIC DNA]</scope>
    <source>
        <strain evidence="2 3">DSM 10502</strain>
    </source>
</reference>
<dbReference type="Pfam" id="PF13367">
    <property type="entry name" value="PrsW-protease"/>
    <property type="match status" value="1"/>
</dbReference>
<keyword evidence="3" id="KW-1185">Reference proteome</keyword>
<dbReference type="GO" id="GO:0008233">
    <property type="term" value="F:peptidase activity"/>
    <property type="evidence" value="ECO:0007669"/>
    <property type="project" value="UniProtKB-KW"/>
</dbReference>